<gene>
    <name evidence="1" type="ORF">E3N84_02685</name>
</gene>
<dbReference type="Proteomes" id="UP000298488">
    <property type="component" value="Unassembled WGS sequence"/>
</dbReference>
<dbReference type="AlphaFoldDB" id="A0A4R8VAL1"/>
<keyword evidence="2" id="KW-1185">Reference proteome</keyword>
<evidence type="ECO:0008006" key="3">
    <source>
        <dbReference type="Google" id="ProtNLM"/>
    </source>
</evidence>
<reference evidence="1 2" key="1">
    <citation type="submission" date="2019-03" db="EMBL/GenBank/DDBJ databases">
        <title>Genomics of glacier-inhabiting Cryobacterium strains.</title>
        <authorList>
            <person name="Liu Q."/>
            <person name="Xin Y.-H."/>
        </authorList>
    </citation>
    <scope>NUCLEOTIDE SEQUENCE [LARGE SCALE GENOMIC DNA]</scope>
    <source>
        <strain evidence="1 2">CGMCC 1.10440</strain>
    </source>
</reference>
<evidence type="ECO:0000313" key="1">
    <source>
        <dbReference type="EMBL" id="TFB79062.1"/>
    </source>
</evidence>
<accession>A0A4R8VAL1</accession>
<sequence>MKVELLHIVECPNWEETGVRLRAALDAIGQSSVDIDYVLLQTPEEAARRPFAGSPTILIDGEDPFPSGGPITVLACRVYQTGKGLAGAPTTEQLTQALRERL</sequence>
<dbReference type="EMBL" id="SOFI01000003">
    <property type="protein sequence ID" value="TFB79062.1"/>
    <property type="molecule type" value="Genomic_DNA"/>
</dbReference>
<protein>
    <recommendedName>
        <fullName evidence="3">Thioredoxin family protein</fullName>
    </recommendedName>
</protein>
<dbReference type="RefSeq" id="WP_104094943.1">
    <property type="nucleotide sequence ID" value="NZ_JACHBP010000001.1"/>
</dbReference>
<name>A0A4R8VAL1_9MICO</name>
<dbReference type="OrthoDB" id="7185309at2"/>
<organism evidence="1 2">
    <name type="scientific">Terrimesophilobacter mesophilus</name>
    <dbReference type="NCBI Taxonomy" id="433647"/>
    <lineage>
        <taxon>Bacteria</taxon>
        <taxon>Bacillati</taxon>
        <taxon>Actinomycetota</taxon>
        <taxon>Actinomycetes</taxon>
        <taxon>Micrococcales</taxon>
        <taxon>Microbacteriaceae</taxon>
        <taxon>Terrimesophilobacter</taxon>
    </lineage>
</organism>
<evidence type="ECO:0000313" key="2">
    <source>
        <dbReference type="Proteomes" id="UP000298488"/>
    </source>
</evidence>
<comment type="caution">
    <text evidence="1">The sequence shown here is derived from an EMBL/GenBank/DDBJ whole genome shotgun (WGS) entry which is preliminary data.</text>
</comment>
<proteinExistence type="predicted"/>